<feature type="domain" description="Peptidase S49" evidence="2">
    <location>
        <begin position="3"/>
        <end position="108"/>
    </location>
</feature>
<name>A0A0F9BP23_9ZZZZ</name>
<dbReference type="EMBL" id="LAZR01048261">
    <property type="protein sequence ID" value="KKK92324.1"/>
    <property type="molecule type" value="Genomic_DNA"/>
</dbReference>
<protein>
    <recommendedName>
        <fullName evidence="2">Peptidase S49 domain-containing protein</fullName>
    </recommendedName>
</protein>
<dbReference type="InterPro" id="IPR002142">
    <property type="entry name" value="Peptidase_S49"/>
</dbReference>
<gene>
    <name evidence="3" type="ORF">LCGC14_2704080</name>
</gene>
<dbReference type="PANTHER" id="PTHR42987">
    <property type="entry name" value="PEPTIDASE S49"/>
    <property type="match status" value="1"/>
</dbReference>
<evidence type="ECO:0000256" key="1">
    <source>
        <dbReference type="ARBA" id="ARBA00008683"/>
    </source>
</evidence>
<comment type="caution">
    <text evidence="3">The sequence shown here is derived from an EMBL/GenBank/DDBJ whole genome shotgun (WGS) entry which is preliminary data.</text>
</comment>
<feature type="non-terminal residue" evidence="3">
    <location>
        <position position="1"/>
    </location>
</feature>
<reference evidence="3" key="1">
    <citation type="journal article" date="2015" name="Nature">
        <title>Complex archaea that bridge the gap between prokaryotes and eukaryotes.</title>
        <authorList>
            <person name="Spang A."/>
            <person name="Saw J.H."/>
            <person name="Jorgensen S.L."/>
            <person name="Zaremba-Niedzwiedzka K."/>
            <person name="Martijn J."/>
            <person name="Lind A.E."/>
            <person name="van Eijk R."/>
            <person name="Schleper C."/>
            <person name="Guy L."/>
            <person name="Ettema T.J."/>
        </authorList>
    </citation>
    <scope>NUCLEOTIDE SEQUENCE</scope>
</reference>
<organism evidence="3">
    <name type="scientific">marine sediment metagenome</name>
    <dbReference type="NCBI Taxonomy" id="412755"/>
    <lineage>
        <taxon>unclassified sequences</taxon>
        <taxon>metagenomes</taxon>
        <taxon>ecological metagenomes</taxon>
    </lineage>
</organism>
<accession>A0A0F9BP23</accession>
<dbReference type="InterPro" id="IPR029045">
    <property type="entry name" value="ClpP/crotonase-like_dom_sf"/>
</dbReference>
<dbReference type="SUPFAM" id="SSF52096">
    <property type="entry name" value="ClpP/crotonase"/>
    <property type="match status" value="1"/>
</dbReference>
<dbReference type="AlphaFoldDB" id="A0A0F9BP23"/>
<sequence>VATHIDISRAREMRGVKFTEITAGRFKRIASENAPLSEEGRDTIQDEVDYIYSVFVNDVAKHRGRDVDTVLNNMADGRIFLGNQAIEAGLVDGESTLPAVIDLLNQEQAAQGQTGAAVAPGKRVAPNSQANGGHMAPKEATVQVEMGIVTSEELEKREKAAHALGLSEGAIAERERIQAVEAQALPGHQALLQELKFDGTTTGPQAAERILGAENAKRSKAVEDMKAEAPAPVAATVPSEVSGEETGETIEDRCKAEWKKKPELRSEFSTVEQYTAYMKAAERGQARIFGQKEA</sequence>
<evidence type="ECO:0000259" key="2">
    <source>
        <dbReference type="Pfam" id="PF01343"/>
    </source>
</evidence>
<comment type="similarity">
    <text evidence="1">Belongs to the peptidase S49 family.</text>
</comment>
<dbReference type="GO" id="GO:0006508">
    <property type="term" value="P:proteolysis"/>
    <property type="evidence" value="ECO:0007669"/>
    <property type="project" value="InterPro"/>
</dbReference>
<dbReference type="GO" id="GO:0008233">
    <property type="term" value="F:peptidase activity"/>
    <property type="evidence" value="ECO:0007669"/>
    <property type="project" value="InterPro"/>
</dbReference>
<evidence type="ECO:0000313" key="3">
    <source>
        <dbReference type="EMBL" id="KKK92324.1"/>
    </source>
</evidence>
<proteinExistence type="inferred from homology"/>
<dbReference type="Gene3D" id="6.20.330.10">
    <property type="match status" value="1"/>
</dbReference>
<dbReference type="PANTHER" id="PTHR42987:SF4">
    <property type="entry name" value="PROTEASE SOHB-RELATED"/>
    <property type="match status" value="1"/>
</dbReference>
<dbReference type="Pfam" id="PF01343">
    <property type="entry name" value="Peptidase_S49"/>
    <property type="match status" value="1"/>
</dbReference>